<dbReference type="OrthoDB" id="3678908at2"/>
<reference evidence="3 4" key="1">
    <citation type="submission" date="2019-03" db="EMBL/GenBank/DDBJ databases">
        <title>Genomic Encyclopedia of Type Strains, Phase IV (KMG-IV): sequencing the most valuable type-strain genomes for metagenomic binning, comparative biology and taxonomic classification.</title>
        <authorList>
            <person name="Goeker M."/>
        </authorList>
    </citation>
    <scope>NUCLEOTIDE SEQUENCE [LARGE SCALE GENOMIC DNA]</scope>
    <source>
        <strain evidence="3 4">DSM 45765</strain>
    </source>
</reference>
<feature type="signal peptide" evidence="2">
    <location>
        <begin position="1"/>
        <end position="20"/>
    </location>
</feature>
<dbReference type="InterPro" id="IPR024520">
    <property type="entry name" value="DUF3558"/>
</dbReference>
<dbReference type="AlphaFoldDB" id="A0A4R2R1F7"/>
<evidence type="ECO:0000256" key="1">
    <source>
        <dbReference type="SAM" id="MobiDB-lite"/>
    </source>
</evidence>
<feature type="region of interest" description="Disordered" evidence="1">
    <location>
        <begin position="85"/>
        <end position="105"/>
    </location>
</feature>
<dbReference type="PROSITE" id="PS51257">
    <property type="entry name" value="PROKAR_LIPOPROTEIN"/>
    <property type="match status" value="1"/>
</dbReference>
<feature type="chain" id="PRO_5038469732" evidence="2">
    <location>
        <begin position="21"/>
        <end position="208"/>
    </location>
</feature>
<gene>
    <name evidence="3" type="ORF">EV191_101463</name>
</gene>
<dbReference type="Pfam" id="PF12079">
    <property type="entry name" value="DUF3558"/>
    <property type="match status" value="1"/>
</dbReference>
<organism evidence="3 4">
    <name type="scientific">Tamaricihabitans halophyticus</name>
    <dbReference type="NCBI Taxonomy" id="1262583"/>
    <lineage>
        <taxon>Bacteria</taxon>
        <taxon>Bacillati</taxon>
        <taxon>Actinomycetota</taxon>
        <taxon>Actinomycetes</taxon>
        <taxon>Pseudonocardiales</taxon>
        <taxon>Pseudonocardiaceae</taxon>
        <taxon>Tamaricihabitans</taxon>
    </lineage>
</organism>
<name>A0A4R2R1F7_9PSEU</name>
<dbReference type="RefSeq" id="WP_132875111.1">
    <property type="nucleotide sequence ID" value="NZ_SLXQ01000001.1"/>
</dbReference>
<evidence type="ECO:0000256" key="2">
    <source>
        <dbReference type="SAM" id="SignalP"/>
    </source>
</evidence>
<keyword evidence="2" id="KW-0732">Signal</keyword>
<evidence type="ECO:0000313" key="4">
    <source>
        <dbReference type="Proteomes" id="UP000294911"/>
    </source>
</evidence>
<comment type="caution">
    <text evidence="3">The sequence shown here is derived from an EMBL/GenBank/DDBJ whole genome shotgun (WGS) entry which is preliminary data.</text>
</comment>
<evidence type="ECO:0000313" key="3">
    <source>
        <dbReference type="EMBL" id="TCP56520.1"/>
    </source>
</evidence>
<protein>
    <submittedName>
        <fullName evidence="3">Uncharacterized protein DUF3558</fullName>
    </submittedName>
</protein>
<keyword evidence="4" id="KW-1185">Reference proteome</keyword>
<feature type="compositionally biased region" description="Polar residues" evidence="1">
    <location>
        <begin position="35"/>
        <end position="46"/>
    </location>
</feature>
<sequence>MVRTRVAVTSAVAVISVLLAGCSTEEPGSAAPAETQDTASPSTSAPGGTDDLPAGGAPAVEEPLDTSKFEQDPCAALTVEQLNELNLPEQGEERDGGAGPTCGWNNRETTGSATIILVTASDRGLTALYETRGDYEVFEPVDLIEGHPGVVYSSAEKANWHCTVAVGLTDELAMDVNVRLSRANRGGDGCGTVQGIAGYMLQTMKAAQ</sequence>
<dbReference type="Proteomes" id="UP000294911">
    <property type="component" value="Unassembled WGS sequence"/>
</dbReference>
<dbReference type="EMBL" id="SLXQ01000001">
    <property type="protein sequence ID" value="TCP56520.1"/>
    <property type="molecule type" value="Genomic_DNA"/>
</dbReference>
<feature type="region of interest" description="Disordered" evidence="1">
    <location>
        <begin position="25"/>
        <end position="61"/>
    </location>
</feature>
<accession>A0A4R2R1F7</accession>
<proteinExistence type="predicted"/>